<dbReference type="EMBL" id="EF677793">
    <property type="protein sequence ID" value="ABR17595.1"/>
    <property type="molecule type" value="mRNA"/>
</dbReference>
<dbReference type="InterPro" id="IPR044278">
    <property type="entry name" value="BHLH95-like"/>
</dbReference>
<dbReference type="Gene3D" id="4.10.280.10">
    <property type="entry name" value="Helix-loop-helix DNA-binding domain"/>
    <property type="match status" value="1"/>
</dbReference>
<evidence type="ECO:0000256" key="4">
    <source>
        <dbReference type="ARBA" id="ARBA00023242"/>
    </source>
</evidence>
<dbReference type="GO" id="GO:0003700">
    <property type="term" value="F:DNA-binding transcription factor activity"/>
    <property type="evidence" value="ECO:0007669"/>
    <property type="project" value="InterPro"/>
</dbReference>
<evidence type="ECO:0000256" key="1">
    <source>
        <dbReference type="ARBA" id="ARBA00004123"/>
    </source>
</evidence>
<accession>B8LPL5</accession>
<feature type="domain" description="BHLH" evidence="6">
    <location>
        <begin position="31"/>
        <end position="81"/>
    </location>
</feature>
<dbReference type="GO" id="GO:0046983">
    <property type="term" value="F:protein dimerization activity"/>
    <property type="evidence" value="ECO:0007669"/>
    <property type="project" value="InterPro"/>
</dbReference>
<evidence type="ECO:0000256" key="2">
    <source>
        <dbReference type="ARBA" id="ARBA00023015"/>
    </source>
</evidence>
<name>B8LPL5_PICSI</name>
<dbReference type="PANTHER" id="PTHR46772">
    <property type="entry name" value="BHLH DOMAIN-CONTAINING PROTEIN"/>
    <property type="match status" value="1"/>
</dbReference>
<dbReference type="Pfam" id="PF00010">
    <property type="entry name" value="HLH"/>
    <property type="match status" value="1"/>
</dbReference>
<dbReference type="SMART" id="SM00353">
    <property type="entry name" value="HLH"/>
    <property type="match status" value="1"/>
</dbReference>
<protein>
    <recommendedName>
        <fullName evidence="6">BHLH domain-containing protein</fullName>
    </recommendedName>
</protein>
<evidence type="ECO:0000256" key="3">
    <source>
        <dbReference type="ARBA" id="ARBA00023163"/>
    </source>
</evidence>
<proteinExistence type="evidence at transcript level"/>
<dbReference type="PROSITE" id="PS50888">
    <property type="entry name" value="BHLH"/>
    <property type="match status" value="1"/>
</dbReference>
<feature type="coiled-coil region" evidence="5">
    <location>
        <begin position="71"/>
        <end position="98"/>
    </location>
</feature>
<dbReference type="InterPro" id="IPR036638">
    <property type="entry name" value="HLH_DNA-bd_sf"/>
</dbReference>
<dbReference type="AlphaFoldDB" id="B8LPL5"/>
<evidence type="ECO:0000256" key="5">
    <source>
        <dbReference type="SAM" id="Coils"/>
    </source>
</evidence>
<keyword evidence="4" id="KW-0539">Nucleus</keyword>
<sequence>MHSDGQDTDTQDSDDLQEIVWRDVDQMNKITTRESQTVAEQLRRKRMNYLSTQLKSLLPATPPKIDRCGLYEEAINYIRKLEEDLHQLQRRRDHLLAIQSGKTANENIDHKVTVEIYDREAIISITSQRRPRYMWRILEELETHGLDVETSQLFTGESFVLLYFHVNFRDDISQDPVQIQTSLECRLKLTY</sequence>
<reference evidence="7" key="1">
    <citation type="submission" date="2007-06" db="EMBL/GenBank/DDBJ databases">
        <title>Full length cDNA sequences from Sitka Spruce (Picea sitchensis).</title>
        <authorList>
            <person name="Ralph S.G."/>
            <person name="Chun H.E."/>
            <person name="Liao N."/>
            <person name="Ali J."/>
            <person name="Reid K."/>
            <person name="Kolosova N."/>
            <person name="Cooper N."/>
            <person name="Cullis C."/>
            <person name="Jancsik S."/>
            <person name="Moore R."/>
            <person name="Mayo M."/>
            <person name="Wagner S."/>
            <person name="Holt R.A."/>
            <person name="Jones S.J.M."/>
            <person name="Marra M.A."/>
            <person name="Ritland C.E."/>
            <person name="Ritland K."/>
            <person name="Bohlmann J."/>
        </authorList>
    </citation>
    <scope>NUCLEOTIDE SEQUENCE</scope>
    <source>
        <tissue evidence="7">Green portion of the leader tissue</tissue>
    </source>
</reference>
<dbReference type="GO" id="GO:0009960">
    <property type="term" value="P:endosperm development"/>
    <property type="evidence" value="ECO:0007669"/>
    <property type="project" value="InterPro"/>
</dbReference>
<dbReference type="InterPro" id="IPR054502">
    <property type="entry name" value="bHLH-TF_ACT-like_plant"/>
</dbReference>
<evidence type="ECO:0000313" key="7">
    <source>
        <dbReference type="EMBL" id="ABR17595.1"/>
    </source>
</evidence>
<keyword evidence="3" id="KW-0804">Transcription</keyword>
<organism evidence="7">
    <name type="scientific">Picea sitchensis</name>
    <name type="common">Sitka spruce</name>
    <name type="synonym">Pinus sitchensis</name>
    <dbReference type="NCBI Taxonomy" id="3332"/>
    <lineage>
        <taxon>Eukaryota</taxon>
        <taxon>Viridiplantae</taxon>
        <taxon>Streptophyta</taxon>
        <taxon>Embryophyta</taxon>
        <taxon>Tracheophyta</taxon>
        <taxon>Spermatophyta</taxon>
        <taxon>Pinopsida</taxon>
        <taxon>Pinidae</taxon>
        <taxon>Conifers I</taxon>
        <taxon>Pinales</taxon>
        <taxon>Pinaceae</taxon>
        <taxon>Picea</taxon>
    </lineage>
</organism>
<dbReference type="Pfam" id="PF22754">
    <property type="entry name" value="bHLH-TF_ACT-like_plant"/>
    <property type="match status" value="1"/>
</dbReference>
<evidence type="ECO:0000259" key="6">
    <source>
        <dbReference type="PROSITE" id="PS50888"/>
    </source>
</evidence>
<dbReference type="InterPro" id="IPR011598">
    <property type="entry name" value="bHLH_dom"/>
</dbReference>
<dbReference type="OMA" id="MHSDGQD"/>
<keyword evidence="2" id="KW-0805">Transcription regulation</keyword>
<keyword evidence="5" id="KW-0175">Coiled coil</keyword>
<dbReference type="SUPFAM" id="SSF47459">
    <property type="entry name" value="HLH, helix-loop-helix DNA-binding domain"/>
    <property type="match status" value="1"/>
</dbReference>
<comment type="subcellular location">
    <subcellularLocation>
        <location evidence="1">Nucleus</location>
    </subcellularLocation>
</comment>